<dbReference type="EMBL" id="JABWDY010037118">
    <property type="protein sequence ID" value="KAF5180647.1"/>
    <property type="molecule type" value="Genomic_DNA"/>
</dbReference>
<sequence>MVHEKFSDLMESLSFMTPNQAESLHKKTKFKELIGLSSVLMFSDLDGVGNSSIPNVDSTN</sequence>
<name>A0A7J6V7A3_THATH</name>
<protein>
    <submittedName>
        <fullName evidence="1">Uncharacterized protein</fullName>
    </submittedName>
</protein>
<keyword evidence="2" id="KW-1185">Reference proteome</keyword>
<gene>
    <name evidence="1" type="ORF">FRX31_029764</name>
</gene>
<evidence type="ECO:0000313" key="2">
    <source>
        <dbReference type="Proteomes" id="UP000554482"/>
    </source>
</evidence>
<accession>A0A7J6V7A3</accession>
<comment type="caution">
    <text evidence="1">The sequence shown here is derived from an EMBL/GenBank/DDBJ whole genome shotgun (WGS) entry which is preliminary data.</text>
</comment>
<dbReference type="Proteomes" id="UP000554482">
    <property type="component" value="Unassembled WGS sequence"/>
</dbReference>
<reference evidence="1 2" key="1">
    <citation type="submission" date="2020-06" db="EMBL/GenBank/DDBJ databases">
        <title>Transcriptomic and genomic resources for Thalictrum thalictroides and T. hernandezii: Facilitating candidate gene discovery in an emerging model plant lineage.</title>
        <authorList>
            <person name="Arias T."/>
            <person name="Riano-Pachon D.M."/>
            <person name="Di Stilio V.S."/>
        </authorList>
    </citation>
    <scope>NUCLEOTIDE SEQUENCE [LARGE SCALE GENOMIC DNA]</scope>
    <source>
        <strain evidence="2">cv. WT478/WT964</strain>
        <tissue evidence="1">Leaves</tissue>
    </source>
</reference>
<evidence type="ECO:0000313" key="1">
    <source>
        <dbReference type="EMBL" id="KAF5180647.1"/>
    </source>
</evidence>
<dbReference type="AlphaFoldDB" id="A0A7J6V7A3"/>
<organism evidence="1 2">
    <name type="scientific">Thalictrum thalictroides</name>
    <name type="common">Rue-anemone</name>
    <name type="synonym">Anemone thalictroides</name>
    <dbReference type="NCBI Taxonomy" id="46969"/>
    <lineage>
        <taxon>Eukaryota</taxon>
        <taxon>Viridiplantae</taxon>
        <taxon>Streptophyta</taxon>
        <taxon>Embryophyta</taxon>
        <taxon>Tracheophyta</taxon>
        <taxon>Spermatophyta</taxon>
        <taxon>Magnoliopsida</taxon>
        <taxon>Ranunculales</taxon>
        <taxon>Ranunculaceae</taxon>
        <taxon>Thalictroideae</taxon>
        <taxon>Thalictrum</taxon>
    </lineage>
</organism>
<proteinExistence type="predicted"/>